<comment type="subcellular location">
    <subcellularLocation>
        <location evidence="1">Membrane</location>
        <topology evidence="1">Multi-pass membrane protein</topology>
    </subcellularLocation>
</comment>
<feature type="transmembrane region" description="Helical" evidence="6">
    <location>
        <begin position="37"/>
        <end position="56"/>
    </location>
</feature>
<evidence type="ECO:0000256" key="6">
    <source>
        <dbReference type="SAM" id="Phobius"/>
    </source>
</evidence>
<keyword evidence="2" id="KW-0813">Transport</keyword>
<keyword evidence="4 6" id="KW-1133">Transmembrane helix</keyword>
<dbReference type="Pfam" id="PF03600">
    <property type="entry name" value="CitMHS"/>
    <property type="match status" value="1"/>
</dbReference>
<dbReference type="BioCyc" id="RCHA213810:RUM_RS02570-MONOMER"/>
<proteinExistence type="predicted"/>
<dbReference type="PANTHER" id="PTHR43568:SF1">
    <property type="entry name" value="P PROTEIN"/>
    <property type="match status" value="1"/>
</dbReference>
<feature type="transmembrane region" description="Helical" evidence="6">
    <location>
        <begin position="251"/>
        <end position="272"/>
    </location>
</feature>
<dbReference type="AlphaFoldDB" id="D4LAV8"/>
<dbReference type="PANTHER" id="PTHR43568">
    <property type="entry name" value="P PROTEIN"/>
    <property type="match status" value="1"/>
</dbReference>
<feature type="transmembrane region" description="Helical" evidence="6">
    <location>
        <begin position="76"/>
        <end position="92"/>
    </location>
</feature>
<dbReference type="HOGENOM" id="CLU_063025_0_0_9"/>
<feature type="transmembrane region" description="Helical" evidence="6">
    <location>
        <begin position="312"/>
        <end position="338"/>
    </location>
</feature>
<dbReference type="KEGG" id="rch:RUM_05320"/>
<keyword evidence="9" id="KW-1185">Reference proteome</keyword>
<evidence type="ECO:0000259" key="7">
    <source>
        <dbReference type="Pfam" id="PF03600"/>
    </source>
</evidence>
<gene>
    <name evidence="8" type="ordered locus">RUM_05320</name>
</gene>
<dbReference type="RefSeq" id="WP_015557660.1">
    <property type="nucleotide sequence ID" value="NC_021039.1"/>
</dbReference>
<keyword evidence="3 6" id="KW-0812">Transmembrane</keyword>
<evidence type="ECO:0000313" key="8">
    <source>
        <dbReference type="EMBL" id="CBL16753.1"/>
    </source>
</evidence>
<dbReference type="InterPro" id="IPR004680">
    <property type="entry name" value="Cit_transptr-like_dom"/>
</dbReference>
<reference evidence="8" key="1">
    <citation type="submission" date="2010-03" db="EMBL/GenBank/DDBJ databases">
        <title>The genome sequence of Ruminococcus sp. 18P13.</title>
        <authorList>
            <consortium name="metaHIT consortium -- http://www.metahit.eu/"/>
            <person name="Pajon A."/>
            <person name="Turner K."/>
            <person name="Parkhill J."/>
            <person name="Bernalier A."/>
        </authorList>
    </citation>
    <scope>NUCLEOTIDE SEQUENCE [LARGE SCALE GENOMIC DNA]</scope>
    <source>
        <strain evidence="8">Type strain: 18P13</strain>
    </source>
</reference>
<feature type="domain" description="Citrate transporter-like" evidence="7">
    <location>
        <begin position="9"/>
        <end position="303"/>
    </location>
</feature>
<dbReference type="Proteomes" id="UP000007054">
    <property type="component" value="Chromosome"/>
</dbReference>
<dbReference type="EMBL" id="FP929052">
    <property type="protein sequence ID" value="CBL16753.1"/>
    <property type="molecule type" value="Genomic_DNA"/>
</dbReference>
<evidence type="ECO:0000256" key="3">
    <source>
        <dbReference type="ARBA" id="ARBA00022692"/>
    </source>
</evidence>
<dbReference type="GeneID" id="83155350"/>
<name>D4LAV8_RUMC1</name>
<evidence type="ECO:0000256" key="5">
    <source>
        <dbReference type="ARBA" id="ARBA00023136"/>
    </source>
</evidence>
<reference evidence="8" key="2">
    <citation type="submission" date="2010-03" db="EMBL/GenBank/DDBJ databases">
        <authorList>
            <person name="Pajon A."/>
        </authorList>
    </citation>
    <scope>NUCLEOTIDE SEQUENCE</scope>
    <source>
        <strain evidence="8">Type strain: 18P13</strain>
    </source>
</reference>
<dbReference type="PATRIC" id="fig|213810.4.peg.438"/>
<organism evidence="8 9">
    <name type="scientific">Ruminococcus champanellensis (strain DSM 18848 / JCM 17042 / KCTC 15320 / 18P13)</name>
    <dbReference type="NCBI Taxonomy" id="213810"/>
    <lineage>
        <taxon>Bacteria</taxon>
        <taxon>Bacillati</taxon>
        <taxon>Bacillota</taxon>
        <taxon>Clostridia</taxon>
        <taxon>Eubacteriales</taxon>
        <taxon>Oscillospiraceae</taxon>
        <taxon>Ruminococcus</taxon>
    </lineage>
</organism>
<evidence type="ECO:0000256" key="2">
    <source>
        <dbReference type="ARBA" id="ARBA00022448"/>
    </source>
</evidence>
<dbReference type="GO" id="GO:0055085">
    <property type="term" value="P:transmembrane transport"/>
    <property type="evidence" value="ECO:0007669"/>
    <property type="project" value="InterPro"/>
</dbReference>
<evidence type="ECO:0000256" key="1">
    <source>
        <dbReference type="ARBA" id="ARBA00004141"/>
    </source>
</evidence>
<dbReference type="GO" id="GO:0016020">
    <property type="term" value="C:membrane"/>
    <property type="evidence" value="ECO:0007669"/>
    <property type="project" value="UniProtKB-SubCell"/>
</dbReference>
<feature type="transmembrane region" description="Helical" evidence="6">
    <location>
        <begin position="350"/>
        <end position="370"/>
    </location>
</feature>
<evidence type="ECO:0000313" key="9">
    <source>
        <dbReference type="Proteomes" id="UP000007054"/>
    </source>
</evidence>
<dbReference type="InterPro" id="IPR051475">
    <property type="entry name" value="Diverse_Ion_Transporter"/>
</dbReference>
<feature type="transmembrane region" description="Helical" evidence="6">
    <location>
        <begin position="161"/>
        <end position="185"/>
    </location>
</feature>
<feature type="transmembrane region" description="Helical" evidence="6">
    <location>
        <begin position="284"/>
        <end position="306"/>
    </location>
</feature>
<keyword evidence="5 6" id="KW-0472">Membrane</keyword>
<evidence type="ECO:0000256" key="4">
    <source>
        <dbReference type="ARBA" id="ARBA00022989"/>
    </source>
</evidence>
<protein>
    <submittedName>
        <fullName evidence="8">Transporter, YbiR family</fullName>
    </submittedName>
</protein>
<dbReference type="STRING" id="213810.RUM_05320"/>
<sequence>MKQILQFFRREAVLCIAGALAVGSAFAVPPSGAYLDYIDFRVLILLLCLMLTVAGIRQTGAFTALCQGLLRRVHSVRMVGLLLVLLCFFLSMLLTNDVTLVTLVPFTLLLLEGIPRQDADRITIRLLVLETAAANLGSMLTPMGNPQNLYLYNRYGFSMGTFLSAIAPYSVLSLALLAGSCLLFLPVQPIAPPRAQSRIQSPGRLGAYCLLFGVNLLTVLRILNPWILLGVICIALLLLDRSLFRKADYSLLLTFVFFFIFVGNMGNIPALSGALQRLLQGRELLTAVLASQVISNVPAAILLSGLSEDGRALLIGTNLGGLGTLIASMASLITYKLYAATPGSQPKRYMGVFTLCNLAYLAALLLLYAFI</sequence>
<feature type="transmembrane region" description="Helical" evidence="6">
    <location>
        <begin position="206"/>
        <end position="239"/>
    </location>
</feature>
<accession>D4LAV8</accession>